<feature type="region of interest" description="Disordered" evidence="1">
    <location>
        <begin position="108"/>
        <end position="151"/>
    </location>
</feature>
<dbReference type="Pfam" id="PF08751">
    <property type="entry name" value="TrwC"/>
    <property type="match status" value="1"/>
</dbReference>
<comment type="caution">
    <text evidence="3">The sequence shown here is derived from an EMBL/GenBank/DDBJ whole genome shotgun (WGS) entry which is preliminary data.</text>
</comment>
<gene>
    <name evidence="3" type="ORF">B2A_05634</name>
</gene>
<evidence type="ECO:0000256" key="1">
    <source>
        <dbReference type="SAM" id="MobiDB-lite"/>
    </source>
</evidence>
<evidence type="ECO:0000313" key="3">
    <source>
        <dbReference type="EMBL" id="EQD55593.1"/>
    </source>
</evidence>
<feature type="non-terminal residue" evidence="3">
    <location>
        <position position="1"/>
    </location>
</feature>
<proteinExistence type="predicted"/>
<dbReference type="SUPFAM" id="SSF55464">
    <property type="entry name" value="Origin of replication-binding domain, RBD-like"/>
    <property type="match status" value="1"/>
</dbReference>
<evidence type="ECO:0000259" key="2">
    <source>
        <dbReference type="Pfam" id="PF08751"/>
    </source>
</evidence>
<feature type="region of interest" description="Disordered" evidence="1">
    <location>
        <begin position="27"/>
        <end position="50"/>
    </location>
</feature>
<feature type="compositionally biased region" description="Low complexity" evidence="1">
    <location>
        <begin position="123"/>
        <end position="134"/>
    </location>
</feature>
<name>T1AG51_9ZZZZ</name>
<accession>T1AG51</accession>
<reference evidence="3" key="1">
    <citation type="submission" date="2013-08" db="EMBL/GenBank/DDBJ databases">
        <authorList>
            <person name="Mendez C."/>
            <person name="Richter M."/>
            <person name="Ferrer M."/>
            <person name="Sanchez J."/>
        </authorList>
    </citation>
    <scope>NUCLEOTIDE SEQUENCE</scope>
</reference>
<protein>
    <submittedName>
        <fullName evidence="3">TrwC relaxase domain protein</fullName>
    </submittedName>
</protein>
<reference evidence="3" key="2">
    <citation type="journal article" date="2014" name="ISME J.">
        <title>Microbial stratification in low pH oxic and suboxic macroscopic growths along an acid mine drainage.</title>
        <authorList>
            <person name="Mendez-Garcia C."/>
            <person name="Mesa V."/>
            <person name="Sprenger R.R."/>
            <person name="Richter M."/>
            <person name="Diez M.S."/>
            <person name="Solano J."/>
            <person name="Bargiela R."/>
            <person name="Golyshina O.V."/>
            <person name="Manteca A."/>
            <person name="Ramos J.L."/>
            <person name="Gallego J.R."/>
            <person name="Llorente I."/>
            <person name="Martins Dos Santos V.A."/>
            <person name="Jensen O.N."/>
            <person name="Pelaez A.I."/>
            <person name="Sanchez J."/>
            <person name="Ferrer M."/>
        </authorList>
    </citation>
    <scope>NUCLEOTIDE SEQUENCE</scope>
</reference>
<sequence>LELIEVPEGVRERFSARSAQVEAALADRGLDRGSASPDAKQAAALSTRATKGEIDHAALAARWRADAHALGYDPDRAAPAPAWPDPDARRVAAEAAVKQAAESLAERDARFSARASNTRPDCSAKAAPTARRSAPPSPMPPRMANWRNGPC</sequence>
<feature type="domain" description="TrwC relaxase" evidence="2">
    <location>
        <begin position="2"/>
        <end position="69"/>
    </location>
</feature>
<dbReference type="AlphaFoldDB" id="T1AG51"/>
<dbReference type="EMBL" id="AUZZ01003925">
    <property type="protein sequence ID" value="EQD55593.1"/>
    <property type="molecule type" value="Genomic_DNA"/>
</dbReference>
<organism evidence="3">
    <name type="scientific">mine drainage metagenome</name>
    <dbReference type="NCBI Taxonomy" id="410659"/>
    <lineage>
        <taxon>unclassified sequences</taxon>
        <taxon>metagenomes</taxon>
        <taxon>ecological metagenomes</taxon>
    </lineage>
</organism>
<dbReference type="InterPro" id="IPR014862">
    <property type="entry name" value="TrwC"/>
</dbReference>
<feature type="non-terminal residue" evidence="3">
    <location>
        <position position="151"/>
    </location>
</feature>